<protein>
    <submittedName>
        <fullName evidence="2">Deaminase</fullName>
    </submittedName>
    <submittedName>
        <fullName evidence="3">Dihydrofolate reductase family protein</fullName>
    </submittedName>
</protein>
<organism evidence="2 4">
    <name type="scientific">Janibacter indicus</name>
    <dbReference type="NCBI Taxonomy" id="857417"/>
    <lineage>
        <taxon>Bacteria</taxon>
        <taxon>Bacillati</taxon>
        <taxon>Actinomycetota</taxon>
        <taxon>Actinomycetes</taxon>
        <taxon>Micrococcales</taxon>
        <taxon>Intrasporangiaceae</taxon>
        <taxon>Janibacter</taxon>
    </lineage>
</organism>
<dbReference type="GO" id="GO:0009231">
    <property type="term" value="P:riboflavin biosynthetic process"/>
    <property type="evidence" value="ECO:0007669"/>
    <property type="project" value="InterPro"/>
</dbReference>
<reference evidence="3 5" key="2">
    <citation type="submission" date="2020-10" db="EMBL/GenBank/DDBJ databases">
        <title>Janibacter indicus TT2 genome sequence.</title>
        <authorList>
            <person name="Lee K."/>
            <person name="Ganzorig M."/>
        </authorList>
    </citation>
    <scope>NUCLEOTIDE SEQUENCE [LARGE SCALE GENOMIC DNA]</scope>
    <source>
        <strain evidence="3 5">TT2</strain>
    </source>
</reference>
<dbReference type="GO" id="GO:0008703">
    <property type="term" value="F:5-amino-6-(5-phosphoribosylamino)uracil reductase activity"/>
    <property type="evidence" value="ECO:0007669"/>
    <property type="project" value="InterPro"/>
</dbReference>
<dbReference type="KEGG" id="jte:ASJ30_00695"/>
<dbReference type="Gene3D" id="3.40.430.10">
    <property type="entry name" value="Dihydrofolate Reductase, subunit A"/>
    <property type="match status" value="1"/>
</dbReference>
<dbReference type="InterPro" id="IPR050765">
    <property type="entry name" value="Riboflavin_Biosynth_HTPR"/>
</dbReference>
<dbReference type="AlphaFoldDB" id="A0A1L3MCW4"/>
<feature type="domain" description="Bacterial bifunctional deaminase-reductase C-terminal" evidence="1">
    <location>
        <begin position="108"/>
        <end position="186"/>
    </location>
</feature>
<dbReference type="Pfam" id="PF01872">
    <property type="entry name" value="RibD_C"/>
    <property type="match status" value="1"/>
</dbReference>
<dbReference type="EMBL" id="CP013290">
    <property type="protein sequence ID" value="APH00229.1"/>
    <property type="molecule type" value="Genomic_DNA"/>
</dbReference>
<reference evidence="2 4" key="1">
    <citation type="submission" date="2015-11" db="EMBL/GenBank/DDBJ databases">
        <authorList>
            <person name="Zhang Y."/>
            <person name="Guo Z."/>
        </authorList>
    </citation>
    <scope>NUCLEOTIDE SEQUENCE [LARGE SCALE GENOMIC DNA]</scope>
    <source>
        <strain evidence="2 4">YFY001</strain>
    </source>
</reference>
<evidence type="ECO:0000313" key="5">
    <source>
        <dbReference type="Proteomes" id="UP000593998"/>
    </source>
</evidence>
<gene>
    <name evidence="2" type="ORF">ASJ30_00695</name>
    <name evidence="3" type="ORF">IGS73_00685</name>
</gene>
<dbReference type="RefSeq" id="WP_072623408.1">
    <property type="nucleotide sequence ID" value="NZ_CP013290.1"/>
</dbReference>
<evidence type="ECO:0000313" key="2">
    <source>
        <dbReference type="EMBL" id="APH00229.1"/>
    </source>
</evidence>
<dbReference type="InterPro" id="IPR024072">
    <property type="entry name" value="DHFR-like_dom_sf"/>
</dbReference>
<dbReference type="EMBL" id="CP062789">
    <property type="protein sequence ID" value="QOK23003.1"/>
    <property type="molecule type" value="Genomic_DNA"/>
</dbReference>
<name>A0A1L3MCW4_9MICO</name>
<sequence length="194" mass="20511">MRTLTYYVAATLDGFIAGPDGGDPSAEDFMAVTPDLVEFIATHYPETLPGPARDAMGLTEPGRVFDTVVEGRRSYEIGLAAGIDDAYPHLRHLVVSTTLGEAPAAAVEVVAGDPLARVRELKAEDGLGIWLVGGGRLAHTLLPEIDRLVIKLNPSVVGSGVPLFDGGFTPTLFETVDVTSLAGGVQVITCERRR</sequence>
<dbReference type="Proteomes" id="UP000593998">
    <property type="component" value="Chromosome"/>
</dbReference>
<evidence type="ECO:0000259" key="1">
    <source>
        <dbReference type="Pfam" id="PF01872"/>
    </source>
</evidence>
<dbReference type="Proteomes" id="UP000182938">
    <property type="component" value="Chromosome"/>
</dbReference>
<dbReference type="InterPro" id="IPR002734">
    <property type="entry name" value="RibDG_C"/>
</dbReference>
<dbReference type="PANTHER" id="PTHR38011:SF11">
    <property type="entry name" value="2,5-DIAMINO-6-RIBOSYLAMINO-4(3H)-PYRIMIDINONE 5'-PHOSPHATE REDUCTASE"/>
    <property type="match status" value="1"/>
</dbReference>
<dbReference type="PANTHER" id="PTHR38011">
    <property type="entry name" value="DIHYDROFOLATE REDUCTASE FAMILY PROTEIN (AFU_ORTHOLOGUE AFUA_8G06820)"/>
    <property type="match status" value="1"/>
</dbReference>
<accession>A0A1L3MCW4</accession>
<proteinExistence type="predicted"/>
<keyword evidence="4" id="KW-1185">Reference proteome</keyword>
<evidence type="ECO:0000313" key="4">
    <source>
        <dbReference type="Proteomes" id="UP000182938"/>
    </source>
</evidence>
<evidence type="ECO:0000313" key="3">
    <source>
        <dbReference type="EMBL" id="QOK23003.1"/>
    </source>
</evidence>
<dbReference type="SUPFAM" id="SSF53597">
    <property type="entry name" value="Dihydrofolate reductase-like"/>
    <property type="match status" value="1"/>
</dbReference>